<accession>A0A9J7GSM1</accession>
<dbReference type="AlphaFoldDB" id="A0A9J7GSM1"/>
<reference evidence="2" key="2">
    <citation type="journal article" date="2020" name="Biotechnol. Bioeng.">
        <title>Chromosome-scale scaffolds for the Chinese hamster reference genome assembly to facilitate the study of the CHO epigenome.</title>
        <authorList>
            <person name="Hilliard W."/>
            <person name="MacDonald M."/>
            <person name="Lee K.H."/>
        </authorList>
    </citation>
    <scope>NUCLEOTIDE SEQUENCE [LARGE SCALE GENOMIC DNA]</scope>
    <source>
        <strain evidence="2">17A/GY</strain>
    </source>
</reference>
<dbReference type="GeneID" id="118238492"/>
<reference evidence="2" key="1">
    <citation type="journal article" date="2018" name="Biotechnol. Bioeng.">
        <title>A reference genome of the Chinese hamster based on a hybrid assembly strategy.</title>
        <authorList>
            <person name="Rupp O."/>
            <person name="MacDonald M.L."/>
            <person name="Li S."/>
            <person name="Dhiman H."/>
            <person name="Polson S."/>
            <person name="Griep S."/>
            <person name="Heffner K."/>
            <person name="Hernandez I."/>
            <person name="Brinkrolf K."/>
            <person name="Jadhav V."/>
            <person name="Samoudi M."/>
            <person name="Hao H."/>
            <person name="Kingham B."/>
            <person name="Goesmann A."/>
            <person name="Betenbaugh M.J."/>
            <person name="Lewis N.E."/>
            <person name="Borth N."/>
            <person name="Lee K.H."/>
        </authorList>
    </citation>
    <scope>NUCLEOTIDE SEQUENCE [LARGE SCALE GENOMIC DNA]</scope>
    <source>
        <strain evidence="2">17A/GY</strain>
    </source>
</reference>
<name>A0A9J7GSM1_CRIGR</name>
<evidence type="ECO:0000313" key="3">
    <source>
        <dbReference type="RefSeq" id="XP_035297538.1"/>
    </source>
</evidence>
<keyword evidence="2" id="KW-1185">Reference proteome</keyword>
<feature type="compositionally biased region" description="Low complexity" evidence="1">
    <location>
        <begin position="1"/>
        <end position="15"/>
    </location>
</feature>
<gene>
    <name evidence="3" type="primary">LOC118238492</name>
</gene>
<dbReference type="Proteomes" id="UP001108280">
    <property type="component" value="Chromosome 3"/>
</dbReference>
<sequence length="221" mass="24794">MPTPPSGSQIGSSGPQRDKQRRKRKWQKQQKQLVTQKKKIKLPSSQTRRITWTKIKHLMKEAKTLLKQQGKLLTASMNFLAILALISTPPSVEGVAYWAYIPNPPILQPVGWLDQEPIRVLTNDTVRMGGARDSDARASSSSLITFEGRADSLPICITLQGKVPEGCLSTGYRTFLTDGPDKESAALWPKYSKKSLSCNLKIKNGELLRPRRSRLCSRRCH</sequence>
<evidence type="ECO:0000256" key="1">
    <source>
        <dbReference type="SAM" id="MobiDB-lite"/>
    </source>
</evidence>
<organism evidence="2 3">
    <name type="scientific">Cricetulus griseus</name>
    <name type="common">Chinese hamster</name>
    <name type="synonym">Cricetulus barabensis griseus</name>
    <dbReference type="NCBI Taxonomy" id="10029"/>
    <lineage>
        <taxon>Eukaryota</taxon>
        <taxon>Metazoa</taxon>
        <taxon>Chordata</taxon>
        <taxon>Craniata</taxon>
        <taxon>Vertebrata</taxon>
        <taxon>Euteleostomi</taxon>
        <taxon>Mammalia</taxon>
        <taxon>Eutheria</taxon>
        <taxon>Euarchontoglires</taxon>
        <taxon>Glires</taxon>
        <taxon>Rodentia</taxon>
        <taxon>Myomorpha</taxon>
        <taxon>Muroidea</taxon>
        <taxon>Cricetidae</taxon>
        <taxon>Cricetinae</taxon>
        <taxon>Cricetulus</taxon>
    </lineage>
</organism>
<dbReference type="OrthoDB" id="9623856at2759"/>
<feature type="compositionally biased region" description="Basic residues" evidence="1">
    <location>
        <begin position="19"/>
        <end position="28"/>
    </location>
</feature>
<protein>
    <submittedName>
        <fullName evidence="3">Endogenous retrovirus group K member 19 Env polyprotein-like</fullName>
    </submittedName>
</protein>
<reference evidence="3" key="3">
    <citation type="submission" date="2025-08" db="UniProtKB">
        <authorList>
            <consortium name="RefSeq"/>
        </authorList>
    </citation>
    <scope>IDENTIFICATION</scope>
    <source>
        <strain evidence="3">17A/GY</strain>
        <tissue evidence="3">Liver</tissue>
    </source>
</reference>
<evidence type="ECO:0000313" key="2">
    <source>
        <dbReference type="Proteomes" id="UP001108280"/>
    </source>
</evidence>
<dbReference type="KEGG" id="cge:118238492"/>
<proteinExistence type="predicted"/>
<feature type="region of interest" description="Disordered" evidence="1">
    <location>
        <begin position="1"/>
        <end position="37"/>
    </location>
</feature>
<dbReference type="RefSeq" id="XP_035297538.1">
    <property type="nucleotide sequence ID" value="XM_035441647.1"/>
</dbReference>